<keyword evidence="1" id="KW-0812">Transmembrane</keyword>
<gene>
    <name evidence="2" type="ORF">BN381_210027</name>
</gene>
<keyword evidence="3" id="KW-1185">Reference proteome</keyword>
<dbReference type="AlphaFoldDB" id="R4Z475"/>
<dbReference type="HOGENOM" id="CLU_1364108_0_0_11"/>
<comment type="caution">
    <text evidence="2">The sequence shown here is derived from an EMBL/GenBank/DDBJ whole genome shotgun (WGS) entry which is preliminary data.</text>
</comment>
<feature type="transmembrane region" description="Helical" evidence="1">
    <location>
        <begin position="32"/>
        <end position="49"/>
    </location>
</feature>
<keyword evidence="1" id="KW-0472">Membrane</keyword>
<accession>R4Z475</accession>
<organism evidence="2 3">
    <name type="scientific">Candidatus Neomicrothrix parvicella RN1</name>
    <dbReference type="NCBI Taxonomy" id="1229780"/>
    <lineage>
        <taxon>Bacteria</taxon>
        <taxon>Bacillati</taxon>
        <taxon>Actinomycetota</taxon>
        <taxon>Acidimicrobiia</taxon>
        <taxon>Acidimicrobiales</taxon>
        <taxon>Microthrixaceae</taxon>
        <taxon>Candidatus Neomicrothrix</taxon>
    </lineage>
</organism>
<reference evidence="2 3" key="1">
    <citation type="journal article" date="2013" name="ISME J.">
        <title>Metabolic model for the filamentous 'Candidatus Microthrix parvicella' based on genomic and metagenomic analyses.</title>
        <authorList>
            <person name="Jon McIlroy S."/>
            <person name="Kristiansen R."/>
            <person name="Albertsen M."/>
            <person name="Michael Karst S."/>
            <person name="Rossetti S."/>
            <person name="Lund Nielsen J."/>
            <person name="Tandoi V."/>
            <person name="James Seviour R."/>
            <person name="Nielsen P.H."/>
        </authorList>
    </citation>
    <scope>NUCLEOTIDE SEQUENCE [LARGE SCALE GENOMIC DNA]</scope>
    <source>
        <strain evidence="2 3">RN1</strain>
    </source>
</reference>
<evidence type="ECO:0000313" key="2">
    <source>
        <dbReference type="EMBL" id="CCM63337.1"/>
    </source>
</evidence>
<dbReference type="Proteomes" id="UP000018291">
    <property type="component" value="Unassembled WGS sequence"/>
</dbReference>
<evidence type="ECO:0000256" key="1">
    <source>
        <dbReference type="SAM" id="Phobius"/>
    </source>
</evidence>
<sequence>MMKRSFGSVMPGIPVIASGDWKYIMKSQYHHLGIGVTTLVVAVALLVAGCGCSPAPVKPKAEGSGCSGLKSTIPAGTWYGGVKSASTTKTISFDVVCLFNGPNAVAAAIEDGKDPIDAQDFYIRNQSAVGRNVPVCSNAKAYAPKYLNGDGYKQLTISNYLKQVKGTLNDPSIYSYSGLTKMTVRSSGACASVLTQVYTP</sequence>
<dbReference type="EMBL" id="CANL01000014">
    <property type="protein sequence ID" value="CCM63337.1"/>
    <property type="molecule type" value="Genomic_DNA"/>
</dbReference>
<name>R4Z475_9ACTN</name>
<evidence type="ECO:0000313" key="3">
    <source>
        <dbReference type="Proteomes" id="UP000018291"/>
    </source>
</evidence>
<protein>
    <submittedName>
        <fullName evidence="2">Uncharacterized protein</fullName>
    </submittedName>
</protein>
<proteinExistence type="predicted"/>
<keyword evidence="1" id="KW-1133">Transmembrane helix</keyword>